<dbReference type="SUPFAM" id="SSF54236">
    <property type="entry name" value="Ubiquitin-like"/>
    <property type="match status" value="1"/>
</dbReference>
<evidence type="ECO:0000259" key="2">
    <source>
        <dbReference type="PROSITE" id="PS50105"/>
    </source>
</evidence>
<feature type="region of interest" description="Disordered" evidence="1">
    <location>
        <begin position="1"/>
        <end position="154"/>
    </location>
</feature>
<dbReference type="PANTHER" id="PTHR14445">
    <property type="entry name" value="GRB10 INTERACTING GYF PROTEIN"/>
    <property type="match status" value="1"/>
</dbReference>
<feature type="compositionally biased region" description="Pro residues" evidence="1">
    <location>
        <begin position="381"/>
        <end position="392"/>
    </location>
</feature>
<dbReference type="InterPro" id="IPR029071">
    <property type="entry name" value="Ubiquitin-like_domsf"/>
</dbReference>
<dbReference type="InterPro" id="IPR001660">
    <property type="entry name" value="SAM"/>
</dbReference>
<organism evidence="4 5">
    <name type="scientific">[Torrubiella] hemipterigena</name>
    <dbReference type="NCBI Taxonomy" id="1531966"/>
    <lineage>
        <taxon>Eukaryota</taxon>
        <taxon>Fungi</taxon>
        <taxon>Dikarya</taxon>
        <taxon>Ascomycota</taxon>
        <taxon>Pezizomycotina</taxon>
        <taxon>Sordariomycetes</taxon>
        <taxon>Hypocreomycetidae</taxon>
        <taxon>Hypocreales</taxon>
        <taxon>Clavicipitaceae</taxon>
        <taxon>Clavicipitaceae incertae sedis</taxon>
        <taxon>'Torrubiella' clade</taxon>
    </lineage>
</organism>
<dbReference type="Proteomes" id="UP000039046">
    <property type="component" value="Unassembled WGS sequence"/>
</dbReference>
<dbReference type="GO" id="GO:0007165">
    <property type="term" value="P:signal transduction"/>
    <property type="evidence" value="ECO:0007669"/>
    <property type="project" value="InterPro"/>
</dbReference>
<dbReference type="Gene3D" id="3.10.20.90">
    <property type="entry name" value="Phosphatidylinositol 3-kinase Catalytic Subunit, Chain A, domain 1"/>
    <property type="match status" value="1"/>
</dbReference>
<feature type="compositionally biased region" description="Polar residues" evidence="1">
    <location>
        <begin position="538"/>
        <end position="550"/>
    </location>
</feature>
<dbReference type="CDD" id="cd01786">
    <property type="entry name" value="RA_STE50"/>
    <property type="match status" value="1"/>
</dbReference>
<feature type="compositionally biased region" description="Polar residues" evidence="1">
    <location>
        <begin position="109"/>
        <end position="118"/>
    </location>
</feature>
<feature type="region of interest" description="Disordered" evidence="1">
    <location>
        <begin position="368"/>
        <end position="398"/>
    </location>
</feature>
<dbReference type="PROSITE" id="PS50200">
    <property type="entry name" value="RA"/>
    <property type="match status" value="1"/>
</dbReference>
<evidence type="ECO:0000313" key="5">
    <source>
        <dbReference type="Proteomes" id="UP000039046"/>
    </source>
</evidence>
<sequence length="715" mass="77501">MASGKEYQQQAPQLQPLQPLPPLQQTITKAASSSSSQSQQYPPAARPYHSTQYAQPLPYATQQQDLPPQPQSATFNHNRRAGDFTAKPIHLQLPVRPRPSPASPATSVGNFESGTAYTESDADDEYDSHGPVDVSPSRGYEEESPIDGYDEGASSSAIEDEDDIYSDQHTPTIYRNPDLTRLPQLVITDWTAEDCADFISTIGLSQYADAFVDNDINGEAVIALVHEDLKNIDVNSIGHRLLILKSIHDVKVAQDIPIEDDHYKPLSWNPETESPSATVEDMKHLVEQIRVRDERMIAMEYQLRKMHDDFRRLREDLLPALRMAKDAQQPLPQVATMVPQQQQQQQQLQQQQQQLQQQQQQQLQQQQQQQQKQSLQKDVPGPSPTGPTPPGGPGVKRQYSQRKILRNATPQGASPTHTTHDRTILEHALDPANAAERAVQSSSHLSMLNNAISASAAGTPSGLHGPVTNYGSSAAASPTSPQNTHHNAPPLIPVSRLRRPNEGRERERRERETRERSNTVEWDGRNNGDSSKHMDGKSPTSPNPAHNGMQNGSGTGTSNGTGNGEVAIARVGYRYPAPSPSTTAGGSSSAGNAGAGPSSDLEGAAAAAAAAVAGGEAAKTGGSGVEIFKSFRVGATDTCADILPSALAKYHIGGPWSDYALVIMYGDAERALLPDEKPLNVFKTIERTGHKPMFMLRKLGPDGELGQYLLPGGVL</sequence>
<dbReference type="InterPro" id="IPR000159">
    <property type="entry name" value="RA_dom"/>
</dbReference>
<dbReference type="SUPFAM" id="SSF47769">
    <property type="entry name" value="SAM/Pointed domain"/>
    <property type="match status" value="1"/>
</dbReference>
<feature type="compositionally biased region" description="Polar residues" evidence="1">
    <location>
        <begin position="469"/>
        <end position="486"/>
    </location>
</feature>
<feature type="compositionally biased region" description="Low complexity" evidence="1">
    <location>
        <begin position="8"/>
        <end position="17"/>
    </location>
</feature>
<feature type="domain" description="Ras-associating" evidence="3">
    <location>
        <begin position="628"/>
        <end position="701"/>
    </location>
</feature>
<dbReference type="Pfam" id="PF07647">
    <property type="entry name" value="SAM_2"/>
    <property type="match status" value="1"/>
</dbReference>
<feature type="domain" description="SAM" evidence="2">
    <location>
        <begin position="190"/>
        <end position="253"/>
    </location>
</feature>
<feature type="compositionally biased region" description="Low complexity" evidence="1">
    <location>
        <begin position="580"/>
        <end position="600"/>
    </location>
</feature>
<dbReference type="EMBL" id="CDHN01000004">
    <property type="protein sequence ID" value="CEJ92078.1"/>
    <property type="molecule type" value="Genomic_DNA"/>
</dbReference>
<dbReference type="PROSITE" id="PS50105">
    <property type="entry name" value="SAM_DOMAIN"/>
    <property type="match status" value="1"/>
</dbReference>
<proteinExistence type="predicted"/>
<dbReference type="PANTHER" id="PTHR14445:SF36">
    <property type="entry name" value="FI03272P-RELATED"/>
    <property type="match status" value="1"/>
</dbReference>
<dbReference type="Gene3D" id="1.10.150.50">
    <property type="entry name" value="Transcription Factor, Ets-1"/>
    <property type="match status" value="1"/>
</dbReference>
<dbReference type="HOGENOM" id="CLU_021546_0_0_1"/>
<evidence type="ECO:0000313" key="4">
    <source>
        <dbReference type="EMBL" id="CEJ92078.1"/>
    </source>
</evidence>
<dbReference type="SMART" id="SM00454">
    <property type="entry name" value="SAM"/>
    <property type="match status" value="1"/>
</dbReference>
<feature type="compositionally biased region" description="Basic and acidic residues" evidence="1">
    <location>
        <begin position="499"/>
        <end position="536"/>
    </location>
</feature>
<dbReference type="OrthoDB" id="445896at2759"/>
<dbReference type="InterPro" id="IPR013761">
    <property type="entry name" value="SAM/pointed_sf"/>
</dbReference>
<protein>
    <submittedName>
        <fullName evidence="4">Uncharacterized protein</fullName>
    </submittedName>
</protein>
<accession>A0A0A1TM83</accession>
<feature type="region of interest" description="Disordered" evidence="1">
    <location>
        <begin position="463"/>
        <end position="600"/>
    </location>
</feature>
<evidence type="ECO:0000259" key="3">
    <source>
        <dbReference type="PROSITE" id="PS50200"/>
    </source>
</evidence>
<evidence type="ECO:0000256" key="1">
    <source>
        <dbReference type="SAM" id="MobiDB-lite"/>
    </source>
</evidence>
<dbReference type="InterPro" id="IPR051640">
    <property type="entry name" value="GRB10-interact_GYF"/>
</dbReference>
<feature type="compositionally biased region" description="Gly residues" evidence="1">
    <location>
        <begin position="551"/>
        <end position="563"/>
    </location>
</feature>
<dbReference type="Pfam" id="PF00788">
    <property type="entry name" value="RA"/>
    <property type="match status" value="1"/>
</dbReference>
<dbReference type="GO" id="GO:0005829">
    <property type="term" value="C:cytosol"/>
    <property type="evidence" value="ECO:0007669"/>
    <property type="project" value="TreeGrafter"/>
</dbReference>
<dbReference type="SMART" id="SM00314">
    <property type="entry name" value="RA"/>
    <property type="match status" value="1"/>
</dbReference>
<reference evidence="4 5" key="1">
    <citation type="journal article" date="2015" name="Genome Announc.">
        <title>Draft Genome Sequence and Gene Annotation of the Entomopathogenic Fungus Verticillium hemipterigenum.</title>
        <authorList>
            <person name="Horn F."/>
            <person name="Habel A."/>
            <person name="Scharf D.H."/>
            <person name="Dworschak J."/>
            <person name="Brakhage A.A."/>
            <person name="Guthke R."/>
            <person name="Hertweck C."/>
            <person name="Linde J."/>
        </authorList>
    </citation>
    <scope>NUCLEOTIDE SEQUENCE [LARGE SCALE GENOMIC DNA]</scope>
</reference>
<feature type="compositionally biased region" description="Polar residues" evidence="1">
    <location>
        <begin position="49"/>
        <end position="76"/>
    </location>
</feature>
<name>A0A0A1TM83_9HYPO</name>
<gene>
    <name evidence="4" type="ORF">VHEMI07755</name>
</gene>
<dbReference type="STRING" id="1531966.A0A0A1TM83"/>
<keyword evidence="5" id="KW-1185">Reference proteome</keyword>
<dbReference type="AlphaFoldDB" id="A0A0A1TM83"/>